<proteinExistence type="predicted"/>
<accession>A0A0E9SMT0</accession>
<dbReference type="EMBL" id="GBXM01066779">
    <property type="protein sequence ID" value="JAH41798.1"/>
    <property type="molecule type" value="Transcribed_RNA"/>
</dbReference>
<organism evidence="1">
    <name type="scientific">Anguilla anguilla</name>
    <name type="common">European freshwater eel</name>
    <name type="synonym">Muraena anguilla</name>
    <dbReference type="NCBI Taxonomy" id="7936"/>
    <lineage>
        <taxon>Eukaryota</taxon>
        <taxon>Metazoa</taxon>
        <taxon>Chordata</taxon>
        <taxon>Craniata</taxon>
        <taxon>Vertebrata</taxon>
        <taxon>Euteleostomi</taxon>
        <taxon>Actinopterygii</taxon>
        <taxon>Neopterygii</taxon>
        <taxon>Teleostei</taxon>
        <taxon>Anguilliformes</taxon>
        <taxon>Anguillidae</taxon>
        <taxon>Anguilla</taxon>
    </lineage>
</organism>
<reference evidence="1" key="2">
    <citation type="journal article" date="2015" name="Fish Shellfish Immunol.">
        <title>Early steps in the European eel (Anguilla anguilla)-Vibrio vulnificus interaction in the gills: Role of the RtxA13 toxin.</title>
        <authorList>
            <person name="Callol A."/>
            <person name="Pajuelo D."/>
            <person name="Ebbesson L."/>
            <person name="Teles M."/>
            <person name="MacKenzie S."/>
            <person name="Amaro C."/>
        </authorList>
    </citation>
    <scope>NUCLEOTIDE SEQUENCE</scope>
</reference>
<reference evidence="1" key="1">
    <citation type="submission" date="2014-11" db="EMBL/GenBank/DDBJ databases">
        <authorList>
            <person name="Amaro Gonzalez C."/>
        </authorList>
    </citation>
    <scope>NUCLEOTIDE SEQUENCE</scope>
</reference>
<evidence type="ECO:0000313" key="1">
    <source>
        <dbReference type="EMBL" id="JAH41798.1"/>
    </source>
</evidence>
<name>A0A0E9SMT0_ANGAN</name>
<protein>
    <submittedName>
        <fullName evidence="1">Uncharacterized protein</fullName>
    </submittedName>
</protein>
<sequence>MEIVVVNALVQNSMAEKIKINYFLHTSSSWKC</sequence>
<dbReference type="AlphaFoldDB" id="A0A0E9SMT0"/>